<gene>
    <name evidence="1" type="ORF">HMPREF1977_1808</name>
</gene>
<dbReference type="HOGENOM" id="CLU_028334_2_0_10"/>
<name>E4MTT6_CAPOC</name>
<dbReference type="Gene3D" id="3.80.10.10">
    <property type="entry name" value="Ribonuclease Inhibitor"/>
    <property type="match status" value="1"/>
</dbReference>
<comment type="caution">
    <text evidence="1">The sequence shown here is derived from an EMBL/GenBank/DDBJ whole genome shotgun (WGS) entry which is preliminary data.</text>
</comment>
<dbReference type="InterPro" id="IPR053139">
    <property type="entry name" value="Surface_bspA-like"/>
</dbReference>
<dbReference type="Pfam" id="PF13306">
    <property type="entry name" value="LRR_5"/>
    <property type="match status" value="1"/>
</dbReference>
<dbReference type="Proteomes" id="UP000005391">
    <property type="component" value="Unassembled WGS sequence"/>
</dbReference>
<dbReference type="InterPro" id="IPR026906">
    <property type="entry name" value="LRR_5"/>
</dbReference>
<dbReference type="PANTHER" id="PTHR45661">
    <property type="entry name" value="SURFACE ANTIGEN"/>
    <property type="match status" value="1"/>
</dbReference>
<dbReference type="AlphaFoldDB" id="E4MTT6"/>
<protein>
    <submittedName>
        <fullName evidence="1">Uncharacterized protein</fullName>
    </submittedName>
</protein>
<accession>E4MTT6</accession>
<dbReference type="InterPro" id="IPR032675">
    <property type="entry name" value="LRR_dom_sf"/>
</dbReference>
<reference evidence="1 2" key="1">
    <citation type="submission" date="2010-10" db="EMBL/GenBank/DDBJ databases">
        <authorList>
            <person name="Muzny D."/>
            <person name="Qin X."/>
            <person name="Deng J."/>
            <person name="Jiang H."/>
            <person name="Liu Y."/>
            <person name="Qu J."/>
            <person name="Song X.-Z."/>
            <person name="Zhang L."/>
            <person name="Thornton R."/>
            <person name="Coyle M."/>
            <person name="Francisco L."/>
            <person name="Jackson L."/>
            <person name="Javaid M."/>
            <person name="Korchina V."/>
            <person name="Kovar C."/>
            <person name="Mata R."/>
            <person name="Mathew T."/>
            <person name="Ngo R."/>
            <person name="Nguyen L."/>
            <person name="Nguyen N."/>
            <person name="Okwuonu G."/>
            <person name="Ongeri F."/>
            <person name="Pham C."/>
            <person name="Simmons D."/>
            <person name="Wilczek-Boney K."/>
            <person name="Hale W."/>
            <person name="Jakkamsetti A."/>
            <person name="Pham P."/>
            <person name="Ruth R."/>
            <person name="San Lucas F."/>
            <person name="Warren J."/>
            <person name="Zhang J."/>
            <person name="Zhao Z."/>
            <person name="Zhou C."/>
            <person name="Zhu D."/>
            <person name="Lee S."/>
            <person name="Bess C."/>
            <person name="Blankenburg K."/>
            <person name="Forbes L."/>
            <person name="Fu Q."/>
            <person name="Gubbala S."/>
            <person name="Hirani K."/>
            <person name="Jayaseelan J.C."/>
            <person name="Lara F."/>
            <person name="Munidasa M."/>
            <person name="Palculict T."/>
            <person name="Patil S."/>
            <person name="Pu L.-L."/>
            <person name="Saada N."/>
            <person name="Tang L."/>
            <person name="Weissenberger G."/>
            <person name="Zhu Y."/>
            <person name="Hemphill L."/>
            <person name="Shang Y."/>
            <person name="Youmans B."/>
            <person name="Ayvaz T."/>
            <person name="Ross M."/>
            <person name="Santibanez J."/>
            <person name="Aqrawi P."/>
            <person name="Gross S."/>
            <person name="Joshi V."/>
            <person name="Fowler G."/>
            <person name="Nazareth L."/>
            <person name="Reid J."/>
            <person name="Worley K."/>
            <person name="Petrosino J."/>
            <person name="Highlander S."/>
            <person name="Gibbs R."/>
        </authorList>
    </citation>
    <scope>NUCLEOTIDE SEQUENCE [LARGE SCALE GENOMIC DNA]</scope>
    <source>
        <strain evidence="1 2">F0287</strain>
    </source>
</reference>
<proteinExistence type="predicted"/>
<organism evidence="1 2">
    <name type="scientific">Capnocytophaga ochracea F0287</name>
    <dbReference type="NCBI Taxonomy" id="873517"/>
    <lineage>
        <taxon>Bacteria</taxon>
        <taxon>Pseudomonadati</taxon>
        <taxon>Bacteroidota</taxon>
        <taxon>Flavobacteriia</taxon>
        <taxon>Flavobacteriales</taxon>
        <taxon>Flavobacteriaceae</taxon>
        <taxon>Capnocytophaga</taxon>
    </lineage>
</organism>
<dbReference type="PANTHER" id="PTHR45661:SF3">
    <property type="entry name" value="IG-LIKE DOMAIN-CONTAINING PROTEIN"/>
    <property type="match status" value="1"/>
</dbReference>
<dbReference type="SUPFAM" id="SSF52058">
    <property type="entry name" value="L domain-like"/>
    <property type="match status" value="1"/>
</dbReference>
<evidence type="ECO:0000313" key="1">
    <source>
        <dbReference type="EMBL" id="EFS96892.1"/>
    </source>
</evidence>
<dbReference type="EMBL" id="AEOH01000043">
    <property type="protein sequence ID" value="EFS96892.1"/>
    <property type="molecule type" value="Genomic_DNA"/>
</dbReference>
<dbReference type="eggNOG" id="COG4886">
    <property type="taxonomic scope" value="Bacteria"/>
</dbReference>
<dbReference type="Gene3D" id="3.40.50.12480">
    <property type="match status" value="1"/>
</dbReference>
<sequence>MKKEKISSLQKLINTIKNNYTMRKVLLLALAMIALMGCRKSDDDSNGNSTADYELSADGRTLIKWKNANTTVLDMQADEKLRNVNTIGKEAFKEHQNLQSITFPNNLKEIEESAFEDANLSGEVVFNTKATVDFGEKCFYHTHLKKITFPNMSVLGINAFSVCRDLKEVTFNKVKKLGDFALRDCNAASLTFEGTGLTEIGHGTFVGMWKLKEITLPETLARIESDAFWQCIVLKKLTIKAVNPPALHINSIFGTKDKSVIPTIYVPKGSVEQYKKAAGWKDFAEKIQAIN</sequence>
<evidence type="ECO:0000313" key="2">
    <source>
        <dbReference type="Proteomes" id="UP000005391"/>
    </source>
</evidence>